<organism evidence="2 3">
    <name type="scientific">Lactobacillus bombicola</name>
    <dbReference type="NCBI Taxonomy" id="1505723"/>
    <lineage>
        <taxon>Bacteria</taxon>
        <taxon>Bacillati</taxon>
        <taxon>Bacillota</taxon>
        <taxon>Bacilli</taxon>
        <taxon>Lactobacillales</taxon>
        <taxon>Lactobacillaceae</taxon>
        <taxon>Lactobacillus</taxon>
    </lineage>
</organism>
<dbReference type="Proteomes" id="UP000199599">
    <property type="component" value="Unassembled WGS sequence"/>
</dbReference>
<feature type="transmembrane region" description="Helical" evidence="1">
    <location>
        <begin position="56"/>
        <end position="74"/>
    </location>
</feature>
<gene>
    <name evidence="2" type="ORF">SAMN04487792_0650</name>
</gene>
<dbReference type="AlphaFoldDB" id="A0A1I1RXA1"/>
<feature type="transmembrane region" description="Helical" evidence="1">
    <location>
        <begin position="29"/>
        <end position="50"/>
    </location>
</feature>
<reference evidence="3" key="1">
    <citation type="submission" date="2016-10" db="EMBL/GenBank/DDBJ databases">
        <authorList>
            <person name="Varghese N."/>
            <person name="Submissions S."/>
        </authorList>
    </citation>
    <scope>NUCLEOTIDE SEQUENCE [LARGE SCALE GENOMIC DNA]</scope>
    <source>
        <strain evidence="3">R-53102</strain>
    </source>
</reference>
<accession>A0A1I1RXA1</accession>
<keyword evidence="1" id="KW-1133">Transmembrane helix</keyword>
<evidence type="ECO:0000256" key="1">
    <source>
        <dbReference type="SAM" id="Phobius"/>
    </source>
</evidence>
<proteinExistence type="predicted"/>
<keyword evidence="1" id="KW-0472">Membrane</keyword>
<name>A0A1I1RXA1_9LACO</name>
<dbReference type="EMBL" id="FOMN01000002">
    <property type="protein sequence ID" value="SFD38885.1"/>
    <property type="molecule type" value="Genomic_DNA"/>
</dbReference>
<dbReference type="STRING" id="1505723.SAMN04487792_0650"/>
<evidence type="ECO:0000313" key="2">
    <source>
        <dbReference type="EMBL" id="SFD38885.1"/>
    </source>
</evidence>
<sequence length="80" mass="9552">MDTLLIIFLILAFELLPIDSWLNKHNLIYVTPICYSLLLILILLLSVFGFANAFHWYDYVIAIITFIYEWLVLFKRIQKN</sequence>
<evidence type="ECO:0000313" key="3">
    <source>
        <dbReference type="Proteomes" id="UP000199599"/>
    </source>
</evidence>
<protein>
    <submittedName>
        <fullName evidence="2">Uncharacterized protein</fullName>
    </submittedName>
</protein>
<feature type="transmembrane region" description="Helical" evidence="1">
    <location>
        <begin position="6"/>
        <end position="22"/>
    </location>
</feature>
<keyword evidence="1" id="KW-0812">Transmembrane</keyword>